<keyword evidence="12 17" id="KW-0443">Lipid metabolism</keyword>
<evidence type="ECO:0000259" key="18">
    <source>
        <dbReference type="PROSITE" id="PS50975"/>
    </source>
</evidence>
<keyword evidence="21" id="KW-1185">Reference proteome</keyword>
<protein>
    <recommendedName>
        <fullName evidence="4 17">Biotin carboxylase</fullName>
        <ecNumber evidence="4 17">6.3.4.14</ecNumber>
    </recommendedName>
    <alternativeName>
        <fullName evidence="17">Acetyl-coenzyme A carboxylase biotin carboxylase subunit A</fullName>
    </alternativeName>
</protein>
<evidence type="ECO:0000313" key="20">
    <source>
        <dbReference type="EMBL" id="VDN47783.1"/>
    </source>
</evidence>
<dbReference type="InterPro" id="IPR005481">
    <property type="entry name" value="BC-like_N"/>
</dbReference>
<keyword evidence="13 17" id="KW-0275">Fatty acid biosynthesis</keyword>
<proteinExistence type="predicted"/>
<evidence type="ECO:0000256" key="1">
    <source>
        <dbReference type="ARBA" id="ARBA00003761"/>
    </source>
</evidence>
<evidence type="ECO:0000256" key="7">
    <source>
        <dbReference type="ARBA" id="ARBA00022723"/>
    </source>
</evidence>
<dbReference type="InterPro" id="IPR004549">
    <property type="entry name" value="Acetyl_CoA_COase_biotin_COase"/>
</dbReference>
<dbReference type="EMBL" id="LR130778">
    <property type="protein sequence ID" value="VDN47783.1"/>
    <property type="molecule type" value="Genomic_DNA"/>
</dbReference>
<dbReference type="OrthoDB" id="9807469at2"/>
<evidence type="ECO:0000256" key="14">
    <source>
        <dbReference type="ARBA" id="ARBA00023267"/>
    </source>
</evidence>
<evidence type="ECO:0000259" key="19">
    <source>
        <dbReference type="PROSITE" id="PS50979"/>
    </source>
</evidence>
<keyword evidence="10 16" id="KW-0067">ATP-binding</keyword>
<evidence type="ECO:0000256" key="4">
    <source>
        <dbReference type="ARBA" id="ARBA00013263"/>
    </source>
</evidence>
<evidence type="ECO:0000256" key="9">
    <source>
        <dbReference type="ARBA" id="ARBA00022832"/>
    </source>
</evidence>
<dbReference type="GO" id="GO:0046872">
    <property type="term" value="F:metal ion binding"/>
    <property type="evidence" value="ECO:0007669"/>
    <property type="project" value="UniProtKB-KW"/>
</dbReference>
<evidence type="ECO:0000256" key="16">
    <source>
        <dbReference type="PROSITE-ProRule" id="PRU00409"/>
    </source>
</evidence>
<dbReference type="InterPro" id="IPR011764">
    <property type="entry name" value="Biotin_carboxylation_dom"/>
</dbReference>
<dbReference type="InterPro" id="IPR005479">
    <property type="entry name" value="CPAse_ATP-bd"/>
</dbReference>
<dbReference type="RefSeq" id="WP_125137034.1">
    <property type="nucleotide sequence ID" value="NZ_LR130778.1"/>
</dbReference>
<keyword evidence="11" id="KW-0460">Magnesium</keyword>
<dbReference type="SMART" id="SM00878">
    <property type="entry name" value="Biotin_carb_C"/>
    <property type="match status" value="1"/>
</dbReference>
<dbReference type="Pfam" id="PF02786">
    <property type="entry name" value="CPSase_L_D2"/>
    <property type="match status" value="1"/>
</dbReference>
<keyword evidence="14 17" id="KW-0092">Biotin</keyword>
<dbReference type="InterPro" id="IPR005482">
    <property type="entry name" value="Biotin_COase_C"/>
</dbReference>
<comment type="pathway">
    <text evidence="2 17">Lipid metabolism; malonyl-CoA biosynthesis; malonyl-CoA from acetyl-CoA: step 1/1.</text>
</comment>
<name>A0A3P7PC98_9FIRM</name>
<dbReference type="AlphaFoldDB" id="A0A3P7PC98"/>
<keyword evidence="6 17" id="KW-0436">Ligase</keyword>
<sequence length="451" mass="49826">MFEKILIANRGEIAVRIIRACREMGIKSVAVYSDADRESLHTQLADEAICIGPANSRESYLDITRVISAAVITKANAIHPGFGFLSENPTFAHACEDSNIILIGPSSEMIEAMGNKSRARKTMIEAGIPVVPGSDGIVKSIEEAKRIANDIGYPMIVKASSGGGGKGMRIILNEGELEKNFIMAQKEAKASFDDDAMYMERYIVNPSHIEFQILADNFGNTVHLGERDCSIQRRHQKIVEEAPSSRITPKLRKTMGDVAVKAAKSIKYRNAGTVEFLLEESGEFFFMEMNTRIQVEHPITEMITGIDLIKKQIEIAGGKPLNLKQKDIVLRGHSIECRINAENPSKGFRPSPGTIDYLHMPGGNGIRIDSAIYNGYTVPPLYDSMLAKLIVHGDTREDAIRKMNSALGEFVVSGIDTNIDFHMEIINQPDFISGNYNTSFIENIQGDKFVK</sequence>
<dbReference type="Gene3D" id="3.40.50.20">
    <property type="match status" value="1"/>
</dbReference>
<dbReference type="GO" id="GO:0004075">
    <property type="term" value="F:biotin carboxylase activity"/>
    <property type="evidence" value="ECO:0007669"/>
    <property type="project" value="UniProtKB-EC"/>
</dbReference>
<dbReference type="InterPro" id="IPR011761">
    <property type="entry name" value="ATP-grasp"/>
</dbReference>
<dbReference type="Gene3D" id="3.30.1490.20">
    <property type="entry name" value="ATP-grasp fold, A domain"/>
    <property type="match status" value="1"/>
</dbReference>
<dbReference type="SUPFAM" id="SSF56059">
    <property type="entry name" value="Glutathione synthetase ATP-binding domain-like"/>
    <property type="match status" value="1"/>
</dbReference>
<dbReference type="InterPro" id="IPR013815">
    <property type="entry name" value="ATP_grasp_subdomain_1"/>
</dbReference>
<evidence type="ECO:0000313" key="21">
    <source>
        <dbReference type="Proteomes" id="UP000279029"/>
    </source>
</evidence>
<evidence type="ECO:0000256" key="6">
    <source>
        <dbReference type="ARBA" id="ARBA00022598"/>
    </source>
</evidence>
<dbReference type="InterPro" id="IPR011054">
    <property type="entry name" value="Rudment_hybrid_motif"/>
</dbReference>
<dbReference type="SUPFAM" id="SSF51246">
    <property type="entry name" value="Rudiment single hybrid motif"/>
    <property type="match status" value="1"/>
</dbReference>
<evidence type="ECO:0000256" key="17">
    <source>
        <dbReference type="RuleBase" id="RU365063"/>
    </source>
</evidence>
<dbReference type="PROSITE" id="PS00866">
    <property type="entry name" value="CPSASE_1"/>
    <property type="match status" value="1"/>
</dbReference>
<evidence type="ECO:0000256" key="2">
    <source>
        <dbReference type="ARBA" id="ARBA00004956"/>
    </source>
</evidence>
<dbReference type="GO" id="GO:0005524">
    <property type="term" value="F:ATP binding"/>
    <property type="evidence" value="ECO:0007669"/>
    <property type="project" value="UniProtKB-UniRule"/>
</dbReference>
<comment type="subunit">
    <text evidence="3 17">Acetyl-CoA carboxylase is a heterohexamer of biotin carboxyl carrier protein, biotin carboxylase and the two subunits of carboxyl transferase in a 2:2 complex.</text>
</comment>
<dbReference type="PANTHER" id="PTHR48095">
    <property type="entry name" value="PYRUVATE CARBOXYLASE SUBUNIT A"/>
    <property type="match status" value="1"/>
</dbReference>
<dbReference type="PROSITE" id="PS50979">
    <property type="entry name" value="BC"/>
    <property type="match status" value="1"/>
</dbReference>
<dbReference type="EC" id="6.3.4.14" evidence="4 17"/>
<evidence type="ECO:0000256" key="10">
    <source>
        <dbReference type="ARBA" id="ARBA00022840"/>
    </source>
</evidence>
<keyword evidence="5 17" id="KW-0444">Lipid biosynthesis</keyword>
<keyword evidence="8 16" id="KW-0547">Nucleotide-binding</keyword>
<evidence type="ECO:0000256" key="5">
    <source>
        <dbReference type="ARBA" id="ARBA00022516"/>
    </source>
</evidence>
<dbReference type="SUPFAM" id="SSF52440">
    <property type="entry name" value="PreATP-grasp domain"/>
    <property type="match status" value="1"/>
</dbReference>
<dbReference type="KEGG" id="cbar:PATL70BA_1892"/>
<dbReference type="NCBIfam" id="NF004085">
    <property type="entry name" value="PRK05586.1"/>
    <property type="match status" value="1"/>
</dbReference>
<dbReference type="InterPro" id="IPR016185">
    <property type="entry name" value="PreATP-grasp_dom_sf"/>
</dbReference>
<accession>A0A3P7PC98</accession>
<dbReference type="GO" id="GO:2001295">
    <property type="term" value="P:malonyl-CoA biosynthetic process"/>
    <property type="evidence" value="ECO:0007669"/>
    <property type="project" value="UniProtKB-UniPathway"/>
</dbReference>
<feature type="domain" description="Biotin carboxylation" evidence="19">
    <location>
        <begin position="1"/>
        <end position="446"/>
    </location>
</feature>
<dbReference type="Proteomes" id="UP000279029">
    <property type="component" value="Chromosome"/>
</dbReference>
<comment type="function">
    <text evidence="1 17">This protein is a component of the acetyl coenzyme A carboxylase complex; first, biotin carboxylase catalyzes the carboxylation of the carrier protein and then the transcarboxylase transfers the carboxyl group to form malonyl-CoA.</text>
</comment>
<dbReference type="PROSITE" id="PS50975">
    <property type="entry name" value="ATP_GRASP"/>
    <property type="match status" value="1"/>
</dbReference>
<feature type="domain" description="ATP-grasp" evidence="18">
    <location>
        <begin position="120"/>
        <end position="317"/>
    </location>
</feature>
<organism evidence="20 21">
    <name type="scientific">Petrocella atlantisensis</name>
    <dbReference type="NCBI Taxonomy" id="2173034"/>
    <lineage>
        <taxon>Bacteria</taxon>
        <taxon>Bacillati</taxon>
        <taxon>Bacillota</taxon>
        <taxon>Clostridia</taxon>
        <taxon>Lachnospirales</taxon>
        <taxon>Vallitaleaceae</taxon>
        <taxon>Petrocella</taxon>
    </lineage>
</organism>
<keyword evidence="9 17" id="KW-0276">Fatty acid metabolism</keyword>
<evidence type="ECO:0000256" key="3">
    <source>
        <dbReference type="ARBA" id="ARBA00011750"/>
    </source>
</evidence>
<gene>
    <name evidence="20" type="primary">accC</name>
    <name evidence="20" type="ORF">PATL70BA_1892</name>
</gene>
<dbReference type="Pfam" id="PF02785">
    <property type="entry name" value="Biotin_carb_C"/>
    <property type="match status" value="1"/>
</dbReference>
<dbReference type="PROSITE" id="PS00867">
    <property type="entry name" value="CPSASE_2"/>
    <property type="match status" value="1"/>
</dbReference>
<dbReference type="NCBIfam" id="NF006367">
    <property type="entry name" value="PRK08591.1"/>
    <property type="match status" value="1"/>
</dbReference>
<evidence type="ECO:0000256" key="15">
    <source>
        <dbReference type="ARBA" id="ARBA00048600"/>
    </source>
</evidence>
<evidence type="ECO:0000256" key="13">
    <source>
        <dbReference type="ARBA" id="ARBA00023160"/>
    </source>
</evidence>
<dbReference type="UniPathway" id="UPA00655">
    <property type="reaction ID" value="UER00711"/>
</dbReference>
<dbReference type="FunFam" id="3.30.1490.20:FF:000018">
    <property type="entry name" value="Biotin carboxylase"/>
    <property type="match status" value="1"/>
</dbReference>
<evidence type="ECO:0000256" key="11">
    <source>
        <dbReference type="ARBA" id="ARBA00022842"/>
    </source>
</evidence>
<dbReference type="InterPro" id="IPR051602">
    <property type="entry name" value="ACC_Biotin_Carboxylase"/>
</dbReference>
<reference evidence="20 21" key="1">
    <citation type="submission" date="2018-09" db="EMBL/GenBank/DDBJ databases">
        <authorList>
            <person name="Postec A."/>
        </authorList>
    </citation>
    <scope>NUCLEOTIDE SEQUENCE [LARGE SCALE GENOMIC DNA]</scope>
    <source>
        <strain evidence="20">70B-A</strain>
    </source>
</reference>
<evidence type="ECO:0000256" key="12">
    <source>
        <dbReference type="ARBA" id="ARBA00023098"/>
    </source>
</evidence>
<dbReference type="FunFam" id="3.40.50.20:FF:000010">
    <property type="entry name" value="Propionyl-CoA carboxylase subunit alpha"/>
    <property type="match status" value="1"/>
</dbReference>
<comment type="catalytic activity">
    <reaction evidence="15 17">
        <text>N(6)-biotinyl-L-lysyl-[protein] + hydrogencarbonate + ATP = N(6)-carboxybiotinyl-L-lysyl-[protein] + ADP + phosphate + H(+)</text>
        <dbReference type="Rhea" id="RHEA:13501"/>
        <dbReference type="Rhea" id="RHEA-COMP:10505"/>
        <dbReference type="Rhea" id="RHEA-COMP:10506"/>
        <dbReference type="ChEBI" id="CHEBI:15378"/>
        <dbReference type="ChEBI" id="CHEBI:17544"/>
        <dbReference type="ChEBI" id="CHEBI:30616"/>
        <dbReference type="ChEBI" id="CHEBI:43474"/>
        <dbReference type="ChEBI" id="CHEBI:83144"/>
        <dbReference type="ChEBI" id="CHEBI:83145"/>
        <dbReference type="ChEBI" id="CHEBI:456216"/>
        <dbReference type="EC" id="6.3.4.14"/>
    </reaction>
</comment>
<dbReference type="Pfam" id="PF00289">
    <property type="entry name" value="Biotin_carb_N"/>
    <property type="match status" value="1"/>
</dbReference>
<keyword evidence="7" id="KW-0479">Metal-binding</keyword>
<dbReference type="GO" id="GO:0006633">
    <property type="term" value="P:fatty acid biosynthetic process"/>
    <property type="evidence" value="ECO:0007669"/>
    <property type="project" value="UniProtKB-KW"/>
</dbReference>
<dbReference type="PANTHER" id="PTHR48095:SF2">
    <property type="entry name" value="BIOTIN CARBOXYLASE, CHLOROPLASTIC"/>
    <property type="match status" value="1"/>
</dbReference>
<dbReference type="NCBIfam" id="TIGR00514">
    <property type="entry name" value="accC"/>
    <property type="match status" value="1"/>
</dbReference>
<evidence type="ECO:0000256" key="8">
    <source>
        <dbReference type="ARBA" id="ARBA00022741"/>
    </source>
</evidence>
<dbReference type="FunFam" id="3.30.470.20:FF:000028">
    <property type="entry name" value="Methylcrotonoyl-CoA carboxylase subunit alpha, mitochondrial"/>
    <property type="match status" value="1"/>
</dbReference>
<dbReference type="Gene3D" id="3.30.470.20">
    <property type="entry name" value="ATP-grasp fold, B domain"/>
    <property type="match status" value="1"/>
</dbReference>